<evidence type="ECO:0000313" key="2">
    <source>
        <dbReference type="Proteomes" id="UP000054717"/>
    </source>
</evidence>
<name>A0A158IBG4_9BURK</name>
<dbReference type="AlphaFoldDB" id="A0A158IBG4"/>
<keyword evidence="2" id="KW-1185">Reference proteome</keyword>
<dbReference type="Proteomes" id="UP000054717">
    <property type="component" value="Unassembled WGS sequence"/>
</dbReference>
<dbReference type="EMBL" id="FCNZ02000010">
    <property type="protein sequence ID" value="SAL53733.1"/>
    <property type="molecule type" value="Genomic_DNA"/>
</dbReference>
<protein>
    <submittedName>
        <fullName evidence="1">Uncharacterized protein</fullName>
    </submittedName>
</protein>
<sequence length="509" mass="56268">MPYNQARLPAIVDYDEWLRGTSSLLQPRSAALKALDHQILTYHRDRSTYQFHQLKNAFRNWKESLRPSGAWESDARNESKLFSLLDQQLRGKGDTDAAMGAQDFMTPALVNSRLGVLYLFGNVTIEDDVFQVMLEGAFEVTIGGLGIADSNDAASRASDVLENSVVQKSASLALEQVQKRVRKHKGTKLVNANQLTNGSSPPPTGSAARALYDFIRAKLEEAAMKLWNMIREKAVDIRDDPSAFALDVMPGLIRKLVDFLCKKLLVAFAPLIGASLDIAKGIANTVDSSITKYREWVAGRDVQLLAGHPSTIIEAIRRAMKISIGAGVYDMVKGGADLGLQIASQGASTIVGAVVSILETLAKSIWKIVEIKRMQRFFQQAKAHWEARMHRDALHTQPIAFNNWFKRYAIPLPVLSVLALNSGICGDKMHFLAMFKDDDAVIGKAEFQAGCKYVDDLKVWGSTYLSDAGFSFASEDNMVKALLEFSGNHKQEQTWDLKVRQAVLGFLNG</sequence>
<comment type="caution">
    <text evidence="1">The sequence shown here is derived from an EMBL/GenBank/DDBJ whole genome shotgun (WGS) entry which is preliminary data.</text>
</comment>
<accession>A0A158IBG4</accession>
<reference evidence="1" key="1">
    <citation type="submission" date="2016-01" db="EMBL/GenBank/DDBJ databases">
        <authorList>
            <person name="Peeters Charlotte."/>
        </authorList>
    </citation>
    <scope>NUCLEOTIDE SEQUENCE</scope>
    <source>
        <strain evidence="1">LMG 22936</strain>
    </source>
</reference>
<evidence type="ECO:0000313" key="1">
    <source>
        <dbReference type="EMBL" id="SAL53733.1"/>
    </source>
</evidence>
<organism evidence="1 2">
    <name type="scientific">Caballeronia telluris</name>
    <dbReference type="NCBI Taxonomy" id="326475"/>
    <lineage>
        <taxon>Bacteria</taxon>
        <taxon>Pseudomonadati</taxon>
        <taxon>Pseudomonadota</taxon>
        <taxon>Betaproteobacteria</taxon>
        <taxon>Burkholderiales</taxon>
        <taxon>Burkholderiaceae</taxon>
        <taxon>Caballeronia</taxon>
    </lineage>
</organism>
<proteinExistence type="predicted"/>
<gene>
    <name evidence="1" type="ORF">AWB66_02921</name>
</gene>